<feature type="compositionally biased region" description="Polar residues" evidence="1">
    <location>
        <begin position="12"/>
        <end position="31"/>
    </location>
</feature>
<evidence type="ECO:0000313" key="3">
    <source>
        <dbReference type="Proteomes" id="UP001305779"/>
    </source>
</evidence>
<proteinExistence type="predicted"/>
<feature type="region of interest" description="Disordered" evidence="1">
    <location>
        <begin position="1"/>
        <end position="35"/>
    </location>
</feature>
<name>A0ABR0EFK8_ZASCE</name>
<protein>
    <recommendedName>
        <fullName evidence="4">F-box domain-containing protein</fullName>
    </recommendedName>
</protein>
<dbReference type="Proteomes" id="UP001305779">
    <property type="component" value="Unassembled WGS sequence"/>
</dbReference>
<gene>
    <name evidence="2" type="ORF">PRZ48_008237</name>
</gene>
<accession>A0ABR0EFK8</accession>
<evidence type="ECO:0000313" key="2">
    <source>
        <dbReference type="EMBL" id="KAK4500051.1"/>
    </source>
</evidence>
<feature type="compositionally biased region" description="Low complexity" evidence="1">
    <location>
        <begin position="1"/>
        <end position="11"/>
    </location>
</feature>
<evidence type="ECO:0000256" key="1">
    <source>
        <dbReference type="SAM" id="MobiDB-lite"/>
    </source>
</evidence>
<reference evidence="2 3" key="1">
    <citation type="journal article" date="2023" name="G3 (Bethesda)">
        <title>A chromosome-level genome assembly of Zasmidium syzygii isolated from banana leaves.</title>
        <authorList>
            <person name="van Westerhoven A.C."/>
            <person name="Mehrabi R."/>
            <person name="Talebi R."/>
            <person name="Steentjes M.B.F."/>
            <person name="Corcolon B."/>
            <person name="Chong P.A."/>
            <person name="Kema G.H.J."/>
            <person name="Seidl M.F."/>
        </authorList>
    </citation>
    <scope>NUCLEOTIDE SEQUENCE [LARGE SCALE GENOMIC DNA]</scope>
    <source>
        <strain evidence="2 3">P124</strain>
    </source>
</reference>
<comment type="caution">
    <text evidence="2">The sequence shown here is derived from an EMBL/GenBank/DDBJ whole genome shotgun (WGS) entry which is preliminary data.</text>
</comment>
<sequence length="289" mass="33281">MASSSGPESSSNTPPKMTQQSPFSATGQPDRQSVAKRMKLQDTLSTLLVLDPPQPVEATPMMFTLPDELQVMIYQPLLREFNRIWLRLFVASRAEKSIRWQVDTFVKHRRQSRPALLSVCKYLRSFATPMYFASNTFAMILEDWTAQKFDILRKIWGEDDVKRIRSVQYMVKIYIRYHPRNWGGREKTEDVLVAIRTDLLQNGTLVLSLHSSGTTRSRVLRRGLICHCELEKSATSLRQESKDNGRLFQMMAECEKFDKAMASVTKCPHCNLPALVDVELRHRQGLGWV</sequence>
<dbReference type="EMBL" id="JAXOVC010000006">
    <property type="protein sequence ID" value="KAK4500051.1"/>
    <property type="molecule type" value="Genomic_DNA"/>
</dbReference>
<organism evidence="2 3">
    <name type="scientific">Zasmidium cellare</name>
    <name type="common">Wine cellar mold</name>
    <name type="synonym">Racodium cellare</name>
    <dbReference type="NCBI Taxonomy" id="395010"/>
    <lineage>
        <taxon>Eukaryota</taxon>
        <taxon>Fungi</taxon>
        <taxon>Dikarya</taxon>
        <taxon>Ascomycota</taxon>
        <taxon>Pezizomycotina</taxon>
        <taxon>Dothideomycetes</taxon>
        <taxon>Dothideomycetidae</taxon>
        <taxon>Mycosphaerellales</taxon>
        <taxon>Mycosphaerellaceae</taxon>
        <taxon>Zasmidium</taxon>
    </lineage>
</organism>
<keyword evidence="3" id="KW-1185">Reference proteome</keyword>
<evidence type="ECO:0008006" key="4">
    <source>
        <dbReference type="Google" id="ProtNLM"/>
    </source>
</evidence>